<dbReference type="Proteomes" id="UP000800035">
    <property type="component" value="Unassembled WGS sequence"/>
</dbReference>
<evidence type="ECO:0000313" key="3">
    <source>
        <dbReference type="Proteomes" id="UP000800035"/>
    </source>
</evidence>
<organism evidence="2 3">
    <name type="scientific">Byssothecium circinans</name>
    <dbReference type="NCBI Taxonomy" id="147558"/>
    <lineage>
        <taxon>Eukaryota</taxon>
        <taxon>Fungi</taxon>
        <taxon>Dikarya</taxon>
        <taxon>Ascomycota</taxon>
        <taxon>Pezizomycotina</taxon>
        <taxon>Dothideomycetes</taxon>
        <taxon>Pleosporomycetidae</taxon>
        <taxon>Pleosporales</taxon>
        <taxon>Massarineae</taxon>
        <taxon>Massarinaceae</taxon>
        <taxon>Byssothecium</taxon>
    </lineage>
</organism>
<dbReference type="AlphaFoldDB" id="A0A6A5TU06"/>
<protein>
    <submittedName>
        <fullName evidence="2">Uncharacterized protein</fullName>
    </submittedName>
</protein>
<gene>
    <name evidence="2" type="ORF">CC80DRAFT_69967</name>
</gene>
<reference evidence="2" key="1">
    <citation type="journal article" date="2020" name="Stud. Mycol.">
        <title>101 Dothideomycetes genomes: a test case for predicting lifestyles and emergence of pathogens.</title>
        <authorList>
            <person name="Haridas S."/>
            <person name="Albert R."/>
            <person name="Binder M."/>
            <person name="Bloem J."/>
            <person name="Labutti K."/>
            <person name="Salamov A."/>
            <person name="Andreopoulos B."/>
            <person name="Baker S."/>
            <person name="Barry K."/>
            <person name="Bills G."/>
            <person name="Bluhm B."/>
            <person name="Cannon C."/>
            <person name="Castanera R."/>
            <person name="Culley D."/>
            <person name="Daum C."/>
            <person name="Ezra D."/>
            <person name="Gonzalez J."/>
            <person name="Henrissat B."/>
            <person name="Kuo A."/>
            <person name="Liang C."/>
            <person name="Lipzen A."/>
            <person name="Lutzoni F."/>
            <person name="Magnuson J."/>
            <person name="Mondo S."/>
            <person name="Nolan M."/>
            <person name="Ohm R."/>
            <person name="Pangilinan J."/>
            <person name="Park H.-J."/>
            <person name="Ramirez L."/>
            <person name="Alfaro M."/>
            <person name="Sun H."/>
            <person name="Tritt A."/>
            <person name="Yoshinaga Y."/>
            <person name="Zwiers L.-H."/>
            <person name="Turgeon B."/>
            <person name="Goodwin S."/>
            <person name="Spatafora J."/>
            <person name="Crous P."/>
            <person name="Grigoriev I."/>
        </authorList>
    </citation>
    <scope>NUCLEOTIDE SEQUENCE</scope>
    <source>
        <strain evidence="2">CBS 675.92</strain>
    </source>
</reference>
<proteinExistence type="predicted"/>
<accession>A0A6A5TU06</accession>
<name>A0A6A5TU06_9PLEO</name>
<sequence>MRNTMGITKKEHTFPSFSTPGRKPVSLKRQARREEIAKEGAWKRTARVAGATRGGLNLSTEEWKNILQQSKLLLLFNLQVTTRDTKEMMADMNTASTAAQILKAAREHVDTCQRTVLKSINRAIIDGALE</sequence>
<evidence type="ECO:0000313" key="2">
    <source>
        <dbReference type="EMBL" id="KAF1956141.1"/>
    </source>
</evidence>
<dbReference type="EMBL" id="ML976992">
    <property type="protein sequence ID" value="KAF1956141.1"/>
    <property type="molecule type" value="Genomic_DNA"/>
</dbReference>
<feature type="region of interest" description="Disordered" evidence="1">
    <location>
        <begin position="1"/>
        <end position="30"/>
    </location>
</feature>
<evidence type="ECO:0000256" key="1">
    <source>
        <dbReference type="SAM" id="MobiDB-lite"/>
    </source>
</evidence>
<keyword evidence="3" id="KW-1185">Reference proteome</keyword>